<dbReference type="PANTHER" id="PTHR47693:SF2">
    <property type="entry name" value="BZIP TRANSCRIPTION FACTOR RISBZ5"/>
    <property type="match status" value="1"/>
</dbReference>
<dbReference type="Gramene" id="Zm00001eb103600_T002">
    <property type="protein sequence ID" value="Zm00001eb103600_P002"/>
    <property type="gene ID" value="Zm00001eb103600"/>
</dbReference>
<dbReference type="SMART" id="SM00338">
    <property type="entry name" value="BRLZ"/>
    <property type="match status" value="1"/>
</dbReference>
<evidence type="ECO:0000259" key="4">
    <source>
        <dbReference type="PROSITE" id="PS50217"/>
    </source>
</evidence>
<dbReference type="SUPFAM" id="SSF57959">
    <property type="entry name" value="Leucine zipper domain"/>
    <property type="match status" value="1"/>
</dbReference>
<evidence type="ECO:0000313" key="6">
    <source>
        <dbReference type="Proteomes" id="UP000007305"/>
    </source>
</evidence>
<feature type="region of interest" description="Disordered" evidence="3">
    <location>
        <begin position="193"/>
        <end position="214"/>
    </location>
</feature>
<keyword evidence="1" id="KW-0805">Transcription regulation</keyword>
<evidence type="ECO:0000313" key="5">
    <source>
        <dbReference type="EnsemblPlants" id="Zm00001eb103600_P002"/>
    </source>
</evidence>
<feature type="region of interest" description="Disordered" evidence="3">
    <location>
        <begin position="269"/>
        <end position="290"/>
    </location>
</feature>
<dbReference type="InterPro" id="IPR046347">
    <property type="entry name" value="bZIP_sf"/>
</dbReference>
<evidence type="ECO:0000256" key="1">
    <source>
        <dbReference type="ARBA" id="ARBA00023015"/>
    </source>
</evidence>
<feature type="compositionally biased region" description="Polar residues" evidence="3">
    <location>
        <begin position="273"/>
        <end position="288"/>
    </location>
</feature>
<keyword evidence="6" id="KW-1185">Reference proteome</keyword>
<dbReference type="EnsemblPlants" id="Zm00001eb103600_T002">
    <property type="protein sequence ID" value="Zm00001eb103600_P002"/>
    <property type="gene ID" value="Zm00001eb103600"/>
</dbReference>
<evidence type="ECO:0000256" key="2">
    <source>
        <dbReference type="ARBA" id="ARBA00023163"/>
    </source>
</evidence>
<accession>A0A804MQ97</accession>
<protein>
    <recommendedName>
        <fullName evidence="4">BZIP domain-containing protein</fullName>
    </recommendedName>
</protein>
<feature type="domain" description="BZIP" evidence="4">
    <location>
        <begin position="186"/>
        <end position="219"/>
    </location>
</feature>
<dbReference type="Proteomes" id="UP000007305">
    <property type="component" value="Chromosome 2"/>
</dbReference>
<reference evidence="5" key="2">
    <citation type="submission" date="2019-07" db="EMBL/GenBank/DDBJ databases">
        <authorList>
            <person name="Seetharam A."/>
            <person name="Woodhouse M."/>
            <person name="Cannon E."/>
        </authorList>
    </citation>
    <scope>NUCLEOTIDE SEQUENCE [LARGE SCALE GENOMIC DNA]</scope>
    <source>
        <strain evidence="5">cv. B73</strain>
    </source>
</reference>
<dbReference type="InterPro" id="IPR004827">
    <property type="entry name" value="bZIP"/>
</dbReference>
<dbReference type="PANTHER" id="PTHR47693">
    <property type="entry name" value="BZIP TRANSCRIPTION FACTOR RISBZ3-RELATED"/>
    <property type="match status" value="1"/>
</dbReference>
<name>A0A804MQ97_MAIZE</name>
<sequence>MISRPAAPAQDAAPCLSPGGDALPPRPPPRAGTTRPPPDGAGEARCPPGGADVASGYHGGTCTKRFSPLNPTTALVTISPTHPSVLSRTQPPASAPVAARCPTGPPARAGTARALPLGAGAGSVAAAAAMDKRMLGDLDALQLLLLPSPGLTISTNHALESESDSDSESLYEVEGVPYERGNRSIETKRIRRMVSNRESARRSRRRKHAQLSDLESQVKMAEDMVARSVVSCGLGDLGLAPYVNSRKMCQALNVLTGLDLLGSDAFSGPTAGTRVQKSPVQSTASLESLDNRKSNEVTSCAADICP</sequence>
<keyword evidence="2" id="KW-0804">Transcription</keyword>
<dbReference type="PROSITE" id="PS50217">
    <property type="entry name" value="BZIP"/>
    <property type="match status" value="1"/>
</dbReference>
<dbReference type="PROSITE" id="PS00036">
    <property type="entry name" value="BZIP_BASIC"/>
    <property type="match status" value="1"/>
</dbReference>
<dbReference type="Gene3D" id="1.20.5.170">
    <property type="match status" value="1"/>
</dbReference>
<feature type="region of interest" description="Disordered" evidence="3">
    <location>
        <begin position="1"/>
        <end position="60"/>
    </location>
</feature>
<dbReference type="InterPro" id="IPR044168">
    <property type="entry name" value="RISBZ3/4/5"/>
</dbReference>
<dbReference type="Pfam" id="PF00170">
    <property type="entry name" value="bZIP_1"/>
    <property type="match status" value="1"/>
</dbReference>
<organism evidence="5 6">
    <name type="scientific">Zea mays</name>
    <name type="common">Maize</name>
    <dbReference type="NCBI Taxonomy" id="4577"/>
    <lineage>
        <taxon>Eukaryota</taxon>
        <taxon>Viridiplantae</taxon>
        <taxon>Streptophyta</taxon>
        <taxon>Embryophyta</taxon>
        <taxon>Tracheophyta</taxon>
        <taxon>Spermatophyta</taxon>
        <taxon>Magnoliopsida</taxon>
        <taxon>Liliopsida</taxon>
        <taxon>Poales</taxon>
        <taxon>Poaceae</taxon>
        <taxon>PACMAD clade</taxon>
        <taxon>Panicoideae</taxon>
        <taxon>Andropogonodae</taxon>
        <taxon>Andropogoneae</taxon>
        <taxon>Tripsacinae</taxon>
        <taxon>Zea</taxon>
    </lineage>
</organism>
<reference evidence="5" key="3">
    <citation type="submission" date="2021-05" db="UniProtKB">
        <authorList>
            <consortium name="EnsemblPlants"/>
        </authorList>
    </citation>
    <scope>IDENTIFICATION</scope>
    <source>
        <strain evidence="5">cv. B73</strain>
    </source>
</reference>
<dbReference type="InParanoid" id="A0A804MQ97"/>
<evidence type="ECO:0000256" key="3">
    <source>
        <dbReference type="SAM" id="MobiDB-lite"/>
    </source>
</evidence>
<proteinExistence type="predicted"/>
<dbReference type="AlphaFoldDB" id="A0A804MQ97"/>
<reference evidence="6" key="1">
    <citation type="submission" date="2015-12" db="EMBL/GenBank/DDBJ databases">
        <title>Update maize B73 reference genome by single molecule sequencing technologies.</title>
        <authorList>
            <consortium name="Maize Genome Sequencing Project"/>
            <person name="Ware D."/>
        </authorList>
    </citation>
    <scope>NUCLEOTIDE SEQUENCE [LARGE SCALE GENOMIC DNA]</scope>
    <source>
        <strain evidence="6">cv. B73</strain>
    </source>
</reference>
<dbReference type="GO" id="GO:0003700">
    <property type="term" value="F:DNA-binding transcription factor activity"/>
    <property type="evidence" value="ECO:0007669"/>
    <property type="project" value="InterPro"/>
</dbReference>
<feature type="compositionally biased region" description="Pro residues" evidence="3">
    <location>
        <begin position="24"/>
        <end position="39"/>
    </location>
</feature>